<protein>
    <submittedName>
        <fullName evidence="2">Uncharacterized protein</fullName>
    </submittedName>
</protein>
<evidence type="ECO:0000313" key="3">
    <source>
        <dbReference type="Proteomes" id="UP000185669"/>
    </source>
</evidence>
<sequence>MKNLLKSDRIIVRFFGLYLLSLFLLFSSWFISYHFLPDGLLRGRMALSNLAGDSAAFSLVLEFFKIFIINTLGFFVIIAGNYILRVKYFAFGYLVPLAWTTLYGLILGTNSFAIQMTEKLAPSWKVFMRSGPYEMMAAVLLAVATDKIAINKSESFLKKSEAVPKSERDKLKKKNYFAIIISFLILAAAAWREAYMIFQF</sequence>
<dbReference type="Proteomes" id="UP000185669">
    <property type="component" value="Unassembled WGS sequence"/>
</dbReference>
<dbReference type="AlphaFoldDB" id="A0A1N7A9P2"/>
<dbReference type="EMBL" id="FTNC01000022">
    <property type="protein sequence ID" value="SIR35812.1"/>
    <property type="molecule type" value="Genomic_DNA"/>
</dbReference>
<keyword evidence="3" id="KW-1185">Reference proteome</keyword>
<feature type="transmembrane region" description="Helical" evidence="1">
    <location>
        <begin position="12"/>
        <end position="36"/>
    </location>
</feature>
<dbReference type="RefSeq" id="WP_076545736.1">
    <property type="nucleotide sequence ID" value="NZ_FTNC01000022.1"/>
</dbReference>
<keyword evidence="1" id="KW-1133">Transmembrane helix</keyword>
<evidence type="ECO:0000313" key="2">
    <source>
        <dbReference type="EMBL" id="SIR35812.1"/>
    </source>
</evidence>
<name>A0A1N7A9P2_9FIRM</name>
<feature type="transmembrane region" description="Helical" evidence="1">
    <location>
        <begin position="56"/>
        <end position="84"/>
    </location>
</feature>
<proteinExistence type="predicted"/>
<feature type="transmembrane region" description="Helical" evidence="1">
    <location>
        <begin position="91"/>
        <end position="113"/>
    </location>
</feature>
<feature type="transmembrane region" description="Helical" evidence="1">
    <location>
        <begin position="176"/>
        <end position="198"/>
    </location>
</feature>
<reference evidence="3" key="1">
    <citation type="submission" date="2017-01" db="EMBL/GenBank/DDBJ databases">
        <authorList>
            <person name="Varghese N."/>
            <person name="Submissions S."/>
        </authorList>
    </citation>
    <scope>NUCLEOTIDE SEQUENCE [LARGE SCALE GENOMIC DNA]</scope>
    <source>
        <strain evidence="3">ATCC 700103</strain>
    </source>
</reference>
<evidence type="ECO:0000256" key="1">
    <source>
        <dbReference type="SAM" id="Phobius"/>
    </source>
</evidence>
<dbReference type="OrthoDB" id="9937331at2"/>
<dbReference type="STRING" id="56779.SAMN05421834_12213"/>
<keyword evidence="1" id="KW-0812">Transmembrane</keyword>
<accession>A0A1N7A9P2</accession>
<organism evidence="2 3">
    <name type="scientific">Halanaerobium kushneri</name>
    <dbReference type="NCBI Taxonomy" id="56779"/>
    <lineage>
        <taxon>Bacteria</taxon>
        <taxon>Bacillati</taxon>
        <taxon>Bacillota</taxon>
        <taxon>Clostridia</taxon>
        <taxon>Halanaerobiales</taxon>
        <taxon>Halanaerobiaceae</taxon>
        <taxon>Halanaerobium</taxon>
    </lineage>
</organism>
<keyword evidence="1" id="KW-0472">Membrane</keyword>
<gene>
    <name evidence="2" type="ORF">SAMN05421834_12213</name>
</gene>